<keyword evidence="2" id="KW-1133">Transmembrane helix</keyword>
<evidence type="ECO:0000256" key="1">
    <source>
        <dbReference type="SAM" id="MobiDB-lite"/>
    </source>
</evidence>
<gene>
    <name evidence="3" type="ORF">QQZ08_006950</name>
</gene>
<evidence type="ECO:0008006" key="5">
    <source>
        <dbReference type="Google" id="ProtNLM"/>
    </source>
</evidence>
<feature type="compositionally biased region" description="Low complexity" evidence="1">
    <location>
        <begin position="139"/>
        <end position="155"/>
    </location>
</feature>
<protein>
    <recommendedName>
        <fullName evidence="5">Extracellular membrane protein CFEM domain-containing protein</fullName>
    </recommendedName>
</protein>
<feature type="transmembrane region" description="Helical" evidence="2">
    <location>
        <begin position="163"/>
        <end position="184"/>
    </location>
</feature>
<keyword evidence="2" id="KW-0812">Transmembrane</keyword>
<name>A0ABR1I0R6_9HYPO</name>
<evidence type="ECO:0000313" key="3">
    <source>
        <dbReference type="EMBL" id="KAK7426620.1"/>
    </source>
</evidence>
<feature type="region of interest" description="Disordered" evidence="1">
    <location>
        <begin position="115"/>
        <end position="157"/>
    </location>
</feature>
<accession>A0ABR1I0R6</accession>
<reference evidence="3 4" key="1">
    <citation type="journal article" date="2025" name="Microbiol. Resour. Announc.">
        <title>Draft genome sequences for Neonectria magnoliae and Neonectria punicea, canker pathogens of Liriodendron tulipifera and Acer saccharum in West Virginia.</title>
        <authorList>
            <person name="Petronek H.M."/>
            <person name="Kasson M.T."/>
            <person name="Metheny A.M."/>
            <person name="Stauder C.M."/>
            <person name="Lovett B."/>
            <person name="Lynch S.C."/>
            <person name="Garnas J.R."/>
            <person name="Kasson L.R."/>
            <person name="Stajich J.E."/>
        </authorList>
    </citation>
    <scope>NUCLEOTIDE SEQUENCE [LARGE SCALE GENOMIC DNA]</scope>
    <source>
        <strain evidence="3 4">NRRL 64651</strain>
    </source>
</reference>
<proteinExistence type="predicted"/>
<feature type="compositionally biased region" description="Acidic residues" evidence="1">
    <location>
        <begin position="120"/>
        <end position="138"/>
    </location>
</feature>
<organism evidence="3 4">
    <name type="scientific">Neonectria magnoliae</name>
    <dbReference type="NCBI Taxonomy" id="2732573"/>
    <lineage>
        <taxon>Eukaryota</taxon>
        <taxon>Fungi</taxon>
        <taxon>Dikarya</taxon>
        <taxon>Ascomycota</taxon>
        <taxon>Pezizomycotina</taxon>
        <taxon>Sordariomycetes</taxon>
        <taxon>Hypocreomycetidae</taxon>
        <taxon>Hypocreales</taxon>
        <taxon>Nectriaceae</taxon>
        <taxon>Neonectria</taxon>
    </lineage>
</organism>
<keyword evidence="2" id="KW-0472">Membrane</keyword>
<dbReference type="EMBL" id="JAZAVK010000064">
    <property type="protein sequence ID" value="KAK7426620.1"/>
    <property type="molecule type" value="Genomic_DNA"/>
</dbReference>
<sequence length="186" mass="18630">MSTTTTASAATTNGACGSILYDTPVHDAVCALPFSSKNTKIMAACCGDANVVSYYDDCGLYCLAIDQTVAELTECLLKEGAGDGNVFCRGNTTDTATATKDGKLAATASASVVVTAGSSSDDDDDDDSDTTQTDDSDSDSTSTSSSSSTASDNAAPGVHPQPFVSTLGLALGALLFSATAIGAFQI</sequence>
<evidence type="ECO:0000313" key="4">
    <source>
        <dbReference type="Proteomes" id="UP001498421"/>
    </source>
</evidence>
<keyword evidence="4" id="KW-1185">Reference proteome</keyword>
<comment type="caution">
    <text evidence="3">The sequence shown here is derived from an EMBL/GenBank/DDBJ whole genome shotgun (WGS) entry which is preliminary data.</text>
</comment>
<dbReference type="Proteomes" id="UP001498421">
    <property type="component" value="Unassembled WGS sequence"/>
</dbReference>
<evidence type="ECO:0000256" key="2">
    <source>
        <dbReference type="SAM" id="Phobius"/>
    </source>
</evidence>